<keyword evidence="2" id="KW-0732">Signal</keyword>
<organism evidence="3 4">
    <name type="scientific">Sulfoacidibacillus ferrooxidans</name>
    <dbReference type="NCBI Taxonomy" id="2005001"/>
    <lineage>
        <taxon>Bacteria</taxon>
        <taxon>Bacillati</taxon>
        <taxon>Bacillota</taxon>
        <taxon>Bacilli</taxon>
        <taxon>Bacillales</taxon>
        <taxon>Alicyclobacillaceae</taxon>
        <taxon>Sulfoacidibacillus</taxon>
    </lineage>
</organism>
<evidence type="ECO:0000256" key="1">
    <source>
        <dbReference type="SAM" id="MobiDB-lite"/>
    </source>
</evidence>
<keyword evidence="4" id="KW-1185">Reference proteome</keyword>
<protein>
    <submittedName>
        <fullName evidence="3">Uncharacterized protein</fullName>
    </submittedName>
</protein>
<evidence type="ECO:0000313" key="3">
    <source>
        <dbReference type="EMBL" id="MCI0183776.1"/>
    </source>
</evidence>
<dbReference type="EMBL" id="JALBUF010000006">
    <property type="protein sequence ID" value="MCI0183776.1"/>
    <property type="molecule type" value="Genomic_DNA"/>
</dbReference>
<dbReference type="AlphaFoldDB" id="A0A9X2AF74"/>
<dbReference type="RefSeq" id="WP_241714479.1">
    <property type="nucleotide sequence ID" value="NZ_JALBUF010000006.1"/>
</dbReference>
<proteinExistence type="predicted"/>
<dbReference type="Proteomes" id="UP001139263">
    <property type="component" value="Unassembled WGS sequence"/>
</dbReference>
<accession>A0A9X2AF74</accession>
<comment type="caution">
    <text evidence="3">The sequence shown here is derived from an EMBL/GenBank/DDBJ whole genome shotgun (WGS) entry which is preliminary data.</text>
</comment>
<dbReference type="PROSITE" id="PS51257">
    <property type="entry name" value="PROKAR_LIPOPROTEIN"/>
    <property type="match status" value="1"/>
</dbReference>
<name>A0A9X2AF74_9BACL</name>
<gene>
    <name evidence="3" type="ORF">MM817_02067</name>
</gene>
<reference evidence="3" key="1">
    <citation type="submission" date="2022-03" db="EMBL/GenBank/DDBJ databases">
        <title>Draft Genome Sequence of Firmicute Strain S0AB, a Heterotrophic Iron/Sulfur-Oxidizing Extreme Acidophile.</title>
        <authorList>
            <person name="Vergara E."/>
            <person name="Pakostova E."/>
            <person name="Johnson D.B."/>
            <person name="Holmes D.S."/>
        </authorList>
    </citation>
    <scope>NUCLEOTIDE SEQUENCE</scope>
    <source>
        <strain evidence="3">S0AB</strain>
    </source>
</reference>
<evidence type="ECO:0000256" key="2">
    <source>
        <dbReference type="SAM" id="SignalP"/>
    </source>
</evidence>
<feature type="region of interest" description="Disordered" evidence="1">
    <location>
        <begin position="27"/>
        <end position="56"/>
    </location>
</feature>
<sequence length="384" mass="41375">MNRFRILVFCSIALSMVITGCATVEPTQSAGANSPQSSVVSKTQRMKTTTTSSGSTNVPVEMMGLAGSLYSTVSWPFKGEHVVTSDGMQSVNLTDHGFTIGGVSWLWPSTDQNSAHYIVVPTTIKGKPFLVWCHLASLRTVPTPVTGSYTVNQLEATGPSQLWMTPWRKRGGSLQKGAILITNDIPPVWSTTGQYVFPRHKNETGITNLAGGAYTGWFQWGSVKHPPIVAKPNGLVEPTVAFPVALYAAHNGVVLSIRTQMLFANQGTSTNLYDINLAQHKIHGLASLTAGGGLFFSMRVVSGLVLTSEASDLATSGTFQYAAYAYNEQTGDRTLIHDSPFNSLNGFQDWSIKGDQILDADGQLAARINIPQALLLQPAEHAFR</sequence>
<feature type="chain" id="PRO_5040797362" evidence="2">
    <location>
        <begin position="23"/>
        <end position="384"/>
    </location>
</feature>
<feature type="signal peptide" evidence="2">
    <location>
        <begin position="1"/>
        <end position="22"/>
    </location>
</feature>
<evidence type="ECO:0000313" key="4">
    <source>
        <dbReference type="Proteomes" id="UP001139263"/>
    </source>
</evidence>